<evidence type="ECO:0000259" key="2">
    <source>
        <dbReference type="Pfam" id="PF00582"/>
    </source>
</evidence>
<dbReference type="SUPFAM" id="SSF52402">
    <property type="entry name" value="Adenine nucleotide alpha hydrolases-like"/>
    <property type="match status" value="2"/>
</dbReference>
<dbReference type="PANTHER" id="PTHR46268:SF6">
    <property type="entry name" value="UNIVERSAL STRESS PROTEIN UP12"/>
    <property type="match status" value="1"/>
</dbReference>
<dbReference type="AlphaFoldDB" id="A0A4R6ADZ3"/>
<feature type="domain" description="UspA" evidence="2">
    <location>
        <begin position="205"/>
        <end position="284"/>
    </location>
</feature>
<keyword evidence="4" id="KW-1185">Reference proteome</keyword>
<gene>
    <name evidence="3" type="ORF">E2L08_07405</name>
</gene>
<dbReference type="InterPro" id="IPR006016">
    <property type="entry name" value="UspA"/>
</dbReference>
<name>A0A4R6ADZ3_9RHOB</name>
<evidence type="ECO:0000313" key="3">
    <source>
        <dbReference type="EMBL" id="TDL81154.1"/>
    </source>
</evidence>
<dbReference type="OrthoDB" id="9804721at2"/>
<organism evidence="3 4">
    <name type="scientific">Palleronia sediminis</name>
    <dbReference type="NCBI Taxonomy" id="2547833"/>
    <lineage>
        <taxon>Bacteria</taxon>
        <taxon>Pseudomonadati</taxon>
        <taxon>Pseudomonadota</taxon>
        <taxon>Alphaproteobacteria</taxon>
        <taxon>Rhodobacterales</taxon>
        <taxon>Roseobacteraceae</taxon>
        <taxon>Palleronia</taxon>
    </lineage>
</organism>
<dbReference type="PANTHER" id="PTHR46268">
    <property type="entry name" value="STRESS RESPONSE PROTEIN NHAX"/>
    <property type="match status" value="1"/>
</dbReference>
<dbReference type="PRINTS" id="PR01438">
    <property type="entry name" value="UNVRSLSTRESS"/>
</dbReference>
<proteinExistence type="inferred from homology"/>
<dbReference type="RefSeq" id="WP_133396433.1">
    <property type="nucleotide sequence ID" value="NZ_SNAA01000006.1"/>
</dbReference>
<reference evidence="3 4" key="1">
    <citation type="submission" date="2019-03" db="EMBL/GenBank/DDBJ databases">
        <title>Primorskyibacter sp. SS33 isolated from sediments.</title>
        <authorList>
            <person name="Xunke S."/>
        </authorList>
    </citation>
    <scope>NUCLEOTIDE SEQUENCE [LARGE SCALE GENOMIC DNA]</scope>
    <source>
        <strain evidence="3 4">SS33</strain>
    </source>
</reference>
<dbReference type="Pfam" id="PF00582">
    <property type="entry name" value="Usp"/>
    <property type="match status" value="1"/>
</dbReference>
<dbReference type="CDD" id="cd00293">
    <property type="entry name" value="USP-like"/>
    <property type="match status" value="1"/>
</dbReference>
<dbReference type="InterPro" id="IPR006015">
    <property type="entry name" value="Universal_stress_UspA"/>
</dbReference>
<comment type="similarity">
    <text evidence="1">Belongs to the universal stress protein A family.</text>
</comment>
<evidence type="ECO:0000256" key="1">
    <source>
        <dbReference type="ARBA" id="ARBA00008791"/>
    </source>
</evidence>
<protein>
    <submittedName>
        <fullName evidence="3">Universal stress protein</fullName>
    </submittedName>
</protein>
<comment type="caution">
    <text evidence="3">The sequence shown here is derived from an EMBL/GenBank/DDBJ whole genome shotgun (WGS) entry which is preliminary data.</text>
</comment>
<dbReference type="EMBL" id="SNAA01000006">
    <property type="protein sequence ID" value="TDL81154.1"/>
    <property type="molecule type" value="Genomic_DNA"/>
</dbReference>
<dbReference type="Gene3D" id="3.40.50.12370">
    <property type="match status" value="1"/>
</dbReference>
<accession>A0A4R6ADZ3</accession>
<dbReference type="Proteomes" id="UP000295701">
    <property type="component" value="Unassembled WGS sequence"/>
</dbReference>
<sequence length="284" mass="30788">MIRKLLVPVRGDGKGDNVLAHAAALARRYKAHVEILHSRARPEDWIPYGVHVPAFLKKQMLEQAAQVADSEEAGMRDELRVLAEKLNLDLDGAPEGQTATASWLEDKGRQVDTIRRHGRLADLICVAKPDVDRNLGHNTLKAALFHSGRPVMMCPPTDKVSDTLGSHVAIAWNGSSEAARAVALTPGLIEGADKVSILTAGEEIHGASAEDLVKYLHIRGVTATVERFEKSRNIGRDLLAHCANLGADLMIMGAYSESHEKETLLGGNTQTIVDTAKMPVVMVH</sequence>
<evidence type="ECO:0000313" key="4">
    <source>
        <dbReference type="Proteomes" id="UP000295701"/>
    </source>
</evidence>